<gene>
    <name evidence="1" type="ORF">BP5796_08560</name>
</gene>
<organism evidence="1 2">
    <name type="scientific">Coleophoma crateriformis</name>
    <dbReference type="NCBI Taxonomy" id="565419"/>
    <lineage>
        <taxon>Eukaryota</taxon>
        <taxon>Fungi</taxon>
        <taxon>Dikarya</taxon>
        <taxon>Ascomycota</taxon>
        <taxon>Pezizomycotina</taxon>
        <taxon>Leotiomycetes</taxon>
        <taxon>Helotiales</taxon>
        <taxon>Dermateaceae</taxon>
        <taxon>Coleophoma</taxon>
    </lineage>
</organism>
<evidence type="ECO:0000313" key="2">
    <source>
        <dbReference type="Proteomes" id="UP000256328"/>
    </source>
</evidence>
<proteinExistence type="predicted"/>
<comment type="caution">
    <text evidence="1">The sequence shown here is derived from an EMBL/GenBank/DDBJ whole genome shotgun (WGS) entry which is preliminary data.</text>
</comment>
<dbReference type="Proteomes" id="UP000256328">
    <property type="component" value="Unassembled WGS sequence"/>
</dbReference>
<dbReference type="OrthoDB" id="14535at2759"/>
<keyword evidence="2" id="KW-1185">Reference proteome</keyword>
<name>A0A3D8R7Y2_9HELO</name>
<dbReference type="AlphaFoldDB" id="A0A3D8R7Y2"/>
<dbReference type="EMBL" id="PDLN01000012">
    <property type="protein sequence ID" value="RDW70163.1"/>
    <property type="molecule type" value="Genomic_DNA"/>
</dbReference>
<sequence>MVINPTYLAQRTRQSVNWADAHRRVLKSYREWLRSVRFPPSSVHEYRRDFSSLRLRR</sequence>
<reference evidence="1 2" key="1">
    <citation type="journal article" date="2018" name="IMA Fungus">
        <title>IMA Genome-F 9: Draft genome sequence of Annulohypoxylon stygium, Aspergillus mulundensis, Berkeleyomyces basicola (syn. Thielaviopsis basicola), Ceratocystis smalleyi, two Cercospora beticola strains, Coleophoma cylindrospora, Fusarium fracticaudum, Phialophora cf. hyalina, and Morchella septimelata.</title>
        <authorList>
            <person name="Wingfield B.D."/>
            <person name="Bills G.F."/>
            <person name="Dong Y."/>
            <person name="Huang W."/>
            <person name="Nel W.J."/>
            <person name="Swalarsk-Parry B.S."/>
            <person name="Vaghefi N."/>
            <person name="Wilken P.M."/>
            <person name="An Z."/>
            <person name="de Beer Z.W."/>
            <person name="De Vos L."/>
            <person name="Chen L."/>
            <person name="Duong T.A."/>
            <person name="Gao Y."/>
            <person name="Hammerbacher A."/>
            <person name="Kikkert J.R."/>
            <person name="Li Y."/>
            <person name="Li H."/>
            <person name="Li K."/>
            <person name="Li Q."/>
            <person name="Liu X."/>
            <person name="Ma X."/>
            <person name="Naidoo K."/>
            <person name="Pethybridge S.J."/>
            <person name="Sun J."/>
            <person name="Steenkamp E.T."/>
            <person name="van der Nest M.A."/>
            <person name="van Wyk S."/>
            <person name="Wingfield M.J."/>
            <person name="Xiong C."/>
            <person name="Yue Q."/>
            <person name="Zhang X."/>
        </authorList>
    </citation>
    <scope>NUCLEOTIDE SEQUENCE [LARGE SCALE GENOMIC DNA]</scope>
    <source>
        <strain evidence="1 2">BP5796</strain>
    </source>
</reference>
<evidence type="ECO:0000313" key="1">
    <source>
        <dbReference type="EMBL" id="RDW70163.1"/>
    </source>
</evidence>
<protein>
    <submittedName>
        <fullName evidence="1">Uncharacterized protein</fullName>
    </submittedName>
</protein>
<accession>A0A3D8R7Y2</accession>